<accession>A0A195FR06</accession>
<dbReference type="AlphaFoldDB" id="A0A195FR06"/>
<dbReference type="GO" id="GO:0020037">
    <property type="term" value="F:heme binding"/>
    <property type="evidence" value="ECO:0007669"/>
    <property type="project" value="InterPro"/>
</dbReference>
<evidence type="ECO:0000256" key="1">
    <source>
        <dbReference type="ARBA" id="ARBA00002555"/>
    </source>
</evidence>
<dbReference type="Proteomes" id="UP000078541">
    <property type="component" value="Unassembled WGS sequence"/>
</dbReference>
<feature type="compositionally biased region" description="Basic residues" evidence="3">
    <location>
        <begin position="173"/>
        <end position="183"/>
    </location>
</feature>
<feature type="compositionally biased region" description="Basic and acidic residues" evidence="3">
    <location>
        <begin position="122"/>
        <end position="134"/>
    </location>
</feature>
<evidence type="ECO:0000256" key="2">
    <source>
        <dbReference type="ARBA" id="ARBA00006488"/>
    </source>
</evidence>
<comment type="similarity">
    <text evidence="2">Belongs to the cytochrome c family.</text>
</comment>
<dbReference type="EMBL" id="KQ981305">
    <property type="protein sequence ID" value="KYN43020.1"/>
    <property type="molecule type" value="Genomic_DNA"/>
</dbReference>
<feature type="region of interest" description="Disordered" evidence="3">
    <location>
        <begin position="154"/>
        <end position="223"/>
    </location>
</feature>
<feature type="compositionally biased region" description="Basic and acidic residues" evidence="3">
    <location>
        <begin position="209"/>
        <end position="223"/>
    </location>
</feature>
<reference evidence="4 5" key="1">
    <citation type="submission" date="2016-03" db="EMBL/GenBank/DDBJ databases">
        <title>Trachymyrmex septentrionalis WGS genome.</title>
        <authorList>
            <person name="Nygaard S."/>
            <person name="Hu H."/>
            <person name="Boomsma J."/>
            <person name="Zhang G."/>
        </authorList>
    </citation>
    <scope>NUCLEOTIDE SEQUENCE [LARGE SCALE GENOMIC DNA]</scope>
    <source>
        <strain evidence="4">Tsep2-gDNA-1</strain>
        <tissue evidence="4">Whole body</tissue>
    </source>
</reference>
<keyword evidence="5" id="KW-1185">Reference proteome</keyword>
<dbReference type="Gene3D" id="1.10.760.10">
    <property type="entry name" value="Cytochrome c-like domain"/>
    <property type="match status" value="1"/>
</dbReference>
<feature type="compositionally biased region" description="Basic and acidic residues" evidence="3">
    <location>
        <begin position="154"/>
        <end position="172"/>
    </location>
</feature>
<name>A0A195FR06_9HYME</name>
<organism evidence="4 5">
    <name type="scientific">Trachymyrmex septentrionalis</name>
    <dbReference type="NCBI Taxonomy" id="34720"/>
    <lineage>
        <taxon>Eukaryota</taxon>
        <taxon>Metazoa</taxon>
        <taxon>Ecdysozoa</taxon>
        <taxon>Arthropoda</taxon>
        <taxon>Hexapoda</taxon>
        <taxon>Insecta</taxon>
        <taxon>Pterygota</taxon>
        <taxon>Neoptera</taxon>
        <taxon>Endopterygota</taxon>
        <taxon>Hymenoptera</taxon>
        <taxon>Apocrita</taxon>
        <taxon>Aculeata</taxon>
        <taxon>Formicoidea</taxon>
        <taxon>Formicidae</taxon>
        <taxon>Myrmicinae</taxon>
        <taxon>Trachymyrmex</taxon>
    </lineage>
</organism>
<comment type="function">
    <text evidence="1">Electron carrier protein. The oxidized form of the cytochrome c heme group can accept an electron from the heme group of the cytochrome c1 subunit of cytochrome reductase. Cytochrome c then transfers this electron to the cytochrome oxidase complex, the final protein carrier in the mitochondrial electron-transport chain.</text>
</comment>
<gene>
    <name evidence="4" type="ORF">ALC56_02825</name>
</gene>
<evidence type="ECO:0000256" key="3">
    <source>
        <dbReference type="SAM" id="MobiDB-lite"/>
    </source>
</evidence>
<evidence type="ECO:0000313" key="5">
    <source>
        <dbReference type="Proteomes" id="UP000078541"/>
    </source>
</evidence>
<feature type="region of interest" description="Disordered" evidence="3">
    <location>
        <begin position="82"/>
        <end position="134"/>
    </location>
</feature>
<feature type="compositionally biased region" description="Basic and acidic residues" evidence="3">
    <location>
        <begin position="184"/>
        <end position="202"/>
    </location>
</feature>
<dbReference type="GO" id="GO:0009055">
    <property type="term" value="F:electron transfer activity"/>
    <property type="evidence" value="ECO:0007669"/>
    <property type="project" value="InterPro"/>
</dbReference>
<evidence type="ECO:0000313" key="4">
    <source>
        <dbReference type="EMBL" id="KYN43020.1"/>
    </source>
</evidence>
<feature type="compositionally biased region" description="Basic residues" evidence="3">
    <location>
        <begin position="111"/>
        <end position="121"/>
    </location>
</feature>
<dbReference type="InterPro" id="IPR036909">
    <property type="entry name" value="Cyt_c-like_dom_sf"/>
</dbReference>
<proteinExistence type="inferred from homology"/>
<sequence>MANAVNGKALFMKMCISYHGKGEKHKIGPTLYGIMGKTCGTISGETRVAGASGTALDVRSFGSLSRAIIEIRGLSDWSDERVITKDKPQKGSPKGGVPKKIPNAGQDSRGKKDKYKSRKREGRRELGEGQEKETRKILKITKTLGTIVNFSLPKSRESARGETECVEMEKKEMKRKQRIKRKMKETQEKRKTEKGGEEKECESLASDGRAGEPDDHGPSGDPS</sequence>
<dbReference type="SUPFAM" id="SSF46626">
    <property type="entry name" value="Cytochrome c"/>
    <property type="match status" value="1"/>
</dbReference>
<protein>
    <submittedName>
        <fullName evidence="4">Uncharacterized protein</fullName>
    </submittedName>
</protein>